<dbReference type="AlphaFoldDB" id="A0A0V0ZWQ1"/>
<sequence>MKLHDITGNQPNLILLRRRAKVTTYHTSSSLSSSLFAQQKRSRKNLSNANKTGASTLYL</sequence>
<protein>
    <submittedName>
        <fullName evidence="2">Uncharacterized protein</fullName>
    </submittedName>
</protein>
<feature type="region of interest" description="Disordered" evidence="1">
    <location>
        <begin position="30"/>
        <end position="59"/>
    </location>
</feature>
<evidence type="ECO:0000256" key="1">
    <source>
        <dbReference type="SAM" id="MobiDB-lite"/>
    </source>
</evidence>
<dbReference type="EMBL" id="JYDQ01000070">
    <property type="protein sequence ID" value="KRY16945.1"/>
    <property type="molecule type" value="Genomic_DNA"/>
</dbReference>
<keyword evidence="3" id="KW-1185">Reference proteome</keyword>
<accession>A0A0V0ZWQ1</accession>
<proteinExistence type="predicted"/>
<evidence type="ECO:0000313" key="3">
    <source>
        <dbReference type="Proteomes" id="UP000054783"/>
    </source>
</evidence>
<evidence type="ECO:0000313" key="2">
    <source>
        <dbReference type="EMBL" id="KRY16945.1"/>
    </source>
</evidence>
<name>A0A0V0ZWQ1_9BILA</name>
<organism evidence="2 3">
    <name type="scientific">Trichinella patagoniensis</name>
    <dbReference type="NCBI Taxonomy" id="990121"/>
    <lineage>
        <taxon>Eukaryota</taxon>
        <taxon>Metazoa</taxon>
        <taxon>Ecdysozoa</taxon>
        <taxon>Nematoda</taxon>
        <taxon>Enoplea</taxon>
        <taxon>Dorylaimia</taxon>
        <taxon>Trichinellida</taxon>
        <taxon>Trichinellidae</taxon>
        <taxon>Trichinella</taxon>
    </lineage>
</organism>
<reference evidence="2 3" key="1">
    <citation type="submission" date="2015-01" db="EMBL/GenBank/DDBJ databases">
        <title>Evolution of Trichinella species and genotypes.</title>
        <authorList>
            <person name="Korhonen P.K."/>
            <person name="Edoardo P."/>
            <person name="Giuseppe L.R."/>
            <person name="Gasser R.B."/>
        </authorList>
    </citation>
    <scope>NUCLEOTIDE SEQUENCE [LARGE SCALE GENOMIC DNA]</scope>
    <source>
        <strain evidence="2">ISS2496</strain>
    </source>
</reference>
<dbReference type="Proteomes" id="UP000054783">
    <property type="component" value="Unassembled WGS sequence"/>
</dbReference>
<gene>
    <name evidence="2" type="ORF">T12_10936</name>
</gene>
<feature type="compositionally biased region" description="Polar residues" evidence="1">
    <location>
        <begin position="45"/>
        <end position="59"/>
    </location>
</feature>
<comment type="caution">
    <text evidence="2">The sequence shown here is derived from an EMBL/GenBank/DDBJ whole genome shotgun (WGS) entry which is preliminary data.</text>
</comment>